<keyword evidence="13" id="KW-1185">Reference proteome</keyword>
<dbReference type="RefSeq" id="WP_126922116.1">
    <property type="nucleotide sequence ID" value="NZ_ML133690.1"/>
</dbReference>
<reference evidence="13" key="1">
    <citation type="submission" date="2018-11" db="EMBL/GenBank/DDBJ databases">
        <title>Rhizobium chutanense sp. nov., isolated from root nodules of Phaseolus vulgaris in China.</title>
        <authorList>
            <person name="Huo Y."/>
        </authorList>
    </citation>
    <scope>NUCLEOTIDE SEQUENCE [LARGE SCALE GENOMIC DNA]</scope>
    <source>
        <strain evidence="13">CCBAU 65647</strain>
    </source>
</reference>
<evidence type="ECO:0000256" key="7">
    <source>
        <dbReference type="ARBA" id="ARBA00022989"/>
    </source>
</evidence>
<gene>
    <name evidence="12" type="ORF">EFQ99_16760</name>
</gene>
<dbReference type="GO" id="GO:0022857">
    <property type="term" value="F:transmembrane transporter activity"/>
    <property type="evidence" value="ECO:0007669"/>
    <property type="project" value="InterPro"/>
</dbReference>
<dbReference type="CDD" id="cd06579">
    <property type="entry name" value="TM_PBP1_transp_AraH_like"/>
    <property type="match status" value="1"/>
</dbReference>
<evidence type="ECO:0000256" key="4">
    <source>
        <dbReference type="ARBA" id="ARBA00022475"/>
    </source>
</evidence>
<dbReference type="EMBL" id="RJTH01000005">
    <property type="protein sequence ID" value="RUM24432.1"/>
    <property type="molecule type" value="Genomic_DNA"/>
</dbReference>
<name>A0A3S0TBA3_9HYPH</name>
<evidence type="ECO:0000256" key="8">
    <source>
        <dbReference type="ARBA" id="ARBA00023136"/>
    </source>
</evidence>
<evidence type="ECO:0000256" key="1">
    <source>
        <dbReference type="ARBA" id="ARBA00004651"/>
    </source>
</evidence>
<dbReference type="GO" id="GO:0005886">
    <property type="term" value="C:plasma membrane"/>
    <property type="evidence" value="ECO:0007669"/>
    <property type="project" value="UniProtKB-SubCell"/>
</dbReference>
<feature type="transmembrane region" description="Helical" evidence="11">
    <location>
        <begin position="61"/>
        <end position="83"/>
    </location>
</feature>
<organism evidence="12 13">
    <name type="scientific">Rhizobium vallis</name>
    <dbReference type="NCBI Taxonomy" id="634290"/>
    <lineage>
        <taxon>Bacteria</taxon>
        <taxon>Pseudomonadati</taxon>
        <taxon>Pseudomonadota</taxon>
        <taxon>Alphaproteobacteria</taxon>
        <taxon>Hyphomicrobiales</taxon>
        <taxon>Rhizobiaceae</taxon>
        <taxon>Rhizobium/Agrobacterium group</taxon>
        <taxon>Rhizobium</taxon>
    </lineage>
</organism>
<feature type="transmembrane region" description="Helical" evidence="11">
    <location>
        <begin position="90"/>
        <end position="108"/>
    </location>
</feature>
<feature type="transmembrane region" description="Helical" evidence="11">
    <location>
        <begin position="319"/>
        <end position="339"/>
    </location>
</feature>
<feature type="transmembrane region" description="Helical" evidence="11">
    <location>
        <begin position="269"/>
        <end position="288"/>
    </location>
</feature>
<comment type="function">
    <text evidence="9">Part of the ABC transporter complex LsrABCD involved in autoinducer 2 (AI-2) import. Probably responsible for the translocation of the substrate across the membrane.</text>
</comment>
<feature type="transmembrane region" description="Helical" evidence="11">
    <location>
        <begin position="295"/>
        <end position="313"/>
    </location>
</feature>
<dbReference type="InterPro" id="IPR001851">
    <property type="entry name" value="ABC_transp_permease"/>
</dbReference>
<feature type="transmembrane region" description="Helical" evidence="11">
    <location>
        <begin position="120"/>
        <end position="143"/>
    </location>
</feature>
<evidence type="ECO:0000256" key="3">
    <source>
        <dbReference type="ARBA" id="ARBA00022448"/>
    </source>
</evidence>
<evidence type="ECO:0000256" key="9">
    <source>
        <dbReference type="ARBA" id="ARBA00025439"/>
    </source>
</evidence>
<evidence type="ECO:0000256" key="11">
    <source>
        <dbReference type="SAM" id="Phobius"/>
    </source>
</evidence>
<keyword evidence="6 11" id="KW-0812">Transmembrane</keyword>
<feature type="transmembrane region" description="Helical" evidence="11">
    <location>
        <begin position="150"/>
        <end position="169"/>
    </location>
</feature>
<dbReference type="Pfam" id="PF02653">
    <property type="entry name" value="BPD_transp_2"/>
    <property type="match status" value="1"/>
</dbReference>
<feature type="transmembrane region" description="Helical" evidence="11">
    <location>
        <begin position="189"/>
        <end position="212"/>
    </location>
</feature>
<comment type="subcellular location">
    <subcellularLocation>
        <location evidence="1">Cell membrane</location>
        <topology evidence="1">Multi-pass membrane protein</topology>
    </subcellularLocation>
</comment>
<evidence type="ECO:0000256" key="2">
    <source>
        <dbReference type="ARBA" id="ARBA00011262"/>
    </source>
</evidence>
<keyword evidence="8 11" id="KW-0472">Membrane</keyword>
<comment type="subunit">
    <text evidence="2">The complex is composed of two ATP-binding proteins (LsrA), two transmembrane proteins (LsrC and LsrD) and a solute-binding protein (LsrB).</text>
</comment>
<dbReference type="AlphaFoldDB" id="A0A3S0TBA3"/>
<evidence type="ECO:0000313" key="13">
    <source>
        <dbReference type="Proteomes" id="UP000278823"/>
    </source>
</evidence>
<accession>A0A3S0TBA3</accession>
<keyword evidence="4" id="KW-1003">Cell membrane</keyword>
<keyword evidence="7 11" id="KW-1133">Transmembrane helix</keyword>
<evidence type="ECO:0000256" key="5">
    <source>
        <dbReference type="ARBA" id="ARBA00022519"/>
    </source>
</evidence>
<evidence type="ECO:0000256" key="10">
    <source>
        <dbReference type="ARBA" id="ARBA00039382"/>
    </source>
</evidence>
<keyword evidence="5" id="KW-0997">Cell inner membrane</keyword>
<dbReference type="PANTHER" id="PTHR32196:SF29">
    <property type="entry name" value="AUTOINDUCER 2 IMPORT SYSTEM PERMEASE PROTEIN LSRC"/>
    <property type="match status" value="1"/>
</dbReference>
<feature type="transmembrane region" description="Helical" evidence="11">
    <location>
        <begin position="239"/>
        <end position="263"/>
    </location>
</feature>
<comment type="caution">
    <text evidence="12">The sequence shown here is derived from an EMBL/GenBank/DDBJ whole genome shotgun (WGS) entry which is preliminary data.</text>
</comment>
<sequence>MANNDAHAATTAADVRPETPGFLRLVLRNPSLKSLALVPVIIVVSTIGALINPAFLTSFNIFDNILAFSAALGLLVIAESILLIGGFIDLSLQSTIGFSVVLFCYLTGGGDSGGPGLGLSVAAAVPITLLVVVAIGVFNGFVVKVLKLNSFIVTLAMLILLQGLTLGISNGQTYTNVPDAVLYLGTGSVLGIPVQALIFIGAITAAALFMGYRPTGRAIYAMGGNQAAAHAAGIKTTRLAIGLFVFGSLMAMVAGVLLLSQVASAPPTLGRNMIFTVFAAAVLGGIDLNGGRGTIIGAALGVLLLSIIQNILILSSVPAFWIDAVYGAIIVAALIAGRLSSVKSLFGRGGRPA</sequence>
<proteinExistence type="predicted"/>
<dbReference type="Proteomes" id="UP000278823">
    <property type="component" value="Unassembled WGS sequence"/>
</dbReference>
<feature type="transmembrane region" description="Helical" evidence="11">
    <location>
        <begin position="34"/>
        <end position="55"/>
    </location>
</feature>
<dbReference type="PANTHER" id="PTHR32196">
    <property type="entry name" value="ABC TRANSPORTER PERMEASE PROTEIN YPHD-RELATED-RELATED"/>
    <property type="match status" value="1"/>
</dbReference>
<keyword evidence="3" id="KW-0813">Transport</keyword>
<protein>
    <recommendedName>
        <fullName evidence="10">Autoinducer 2 import system permease protein LsrC</fullName>
    </recommendedName>
</protein>
<evidence type="ECO:0000313" key="12">
    <source>
        <dbReference type="EMBL" id="RUM24432.1"/>
    </source>
</evidence>
<evidence type="ECO:0000256" key="6">
    <source>
        <dbReference type="ARBA" id="ARBA00022692"/>
    </source>
</evidence>
<dbReference type="OrthoDB" id="5422926at2"/>